<dbReference type="EMBL" id="MCFJ01000007">
    <property type="protein sequence ID" value="ORY63887.1"/>
    <property type="molecule type" value="Genomic_DNA"/>
</dbReference>
<dbReference type="GO" id="GO:0008237">
    <property type="term" value="F:metallopeptidase activity"/>
    <property type="evidence" value="ECO:0007669"/>
    <property type="project" value="UniProtKB-KW"/>
</dbReference>
<dbReference type="Gene3D" id="3.40.390.10">
    <property type="entry name" value="Collagenase (Catalytic Domain)"/>
    <property type="match status" value="1"/>
</dbReference>
<dbReference type="CDD" id="cd11375">
    <property type="entry name" value="Peptidase_M54"/>
    <property type="match status" value="1"/>
</dbReference>
<sequence>MLPGDAFAIVLLMDHDLYEDEDDDFCCGRAYGGSRVAVVSTARYHPVLDEFAGIDYSHMWPASHCKTYADGLCAGKGLKVTTSGSGVPSSSASPLRRAIDAASRTNPNLAAEDHRALWFSRLARTVVHELGHCLGMGHCTYYACVMQGTSGMAEDVRQPPYLCPVRLAKITHAVAGELGCGSDTEKARYVKARYDGLADFCGRWQHVGMFAGYEAWLRARLEDLSSSEK</sequence>
<dbReference type="InterPro" id="IPR024079">
    <property type="entry name" value="MetalloPept_cat_dom_sf"/>
</dbReference>
<dbReference type="PANTHER" id="PTHR15910">
    <property type="entry name" value="ARCHAEMETZINCIN"/>
    <property type="match status" value="1"/>
</dbReference>
<dbReference type="GO" id="GO:0046872">
    <property type="term" value="F:metal ion binding"/>
    <property type="evidence" value="ECO:0007669"/>
    <property type="project" value="UniProtKB-KW"/>
</dbReference>
<evidence type="ECO:0000256" key="2">
    <source>
        <dbReference type="ARBA" id="ARBA00022670"/>
    </source>
</evidence>
<evidence type="ECO:0000256" key="5">
    <source>
        <dbReference type="ARBA" id="ARBA00022833"/>
    </source>
</evidence>
<comment type="caution">
    <text evidence="7">The sequence shown here is derived from an EMBL/GenBank/DDBJ whole genome shotgun (WGS) entry which is preliminary data.</text>
</comment>
<evidence type="ECO:0008006" key="9">
    <source>
        <dbReference type="Google" id="ProtNLM"/>
    </source>
</evidence>
<evidence type="ECO:0000313" key="7">
    <source>
        <dbReference type="EMBL" id="ORY63887.1"/>
    </source>
</evidence>
<proteinExistence type="predicted"/>
<dbReference type="RefSeq" id="XP_040715301.1">
    <property type="nucleotide sequence ID" value="XM_040860244.1"/>
</dbReference>
<gene>
    <name evidence="7" type="ORF">BCR38DRAFT_433367</name>
</gene>
<keyword evidence="8" id="KW-1185">Reference proteome</keyword>
<dbReference type="GO" id="GO:0006508">
    <property type="term" value="P:proteolysis"/>
    <property type="evidence" value="ECO:0007669"/>
    <property type="project" value="UniProtKB-KW"/>
</dbReference>
<dbReference type="SUPFAM" id="SSF55486">
    <property type="entry name" value="Metalloproteases ('zincins'), catalytic domain"/>
    <property type="match status" value="1"/>
</dbReference>
<reference evidence="7 8" key="1">
    <citation type="submission" date="2016-07" db="EMBL/GenBank/DDBJ databases">
        <title>Pervasive Adenine N6-methylation of Active Genes in Fungi.</title>
        <authorList>
            <consortium name="DOE Joint Genome Institute"/>
            <person name="Mondo S.J."/>
            <person name="Dannebaum R.O."/>
            <person name="Kuo R.C."/>
            <person name="Labutti K."/>
            <person name="Haridas S."/>
            <person name="Kuo A."/>
            <person name="Salamov A."/>
            <person name="Ahrendt S.R."/>
            <person name="Lipzen A."/>
            <person name="Sullivan W."/>
            <person name="Andreopoulos W.B."/>
            <person name="Clum A."/>
            <person name="Lindquist E."/>
            <person name="Daum C."/>
            <person name="Ramamoorthy G.K."/>
            <person name="Gryganskyi A."/>
            <person name="Culley D."/>
            <person name="Magnuson J.K."/>
            <person name="James T.Y."/>
            <person name="O'Malley M.A."/>
            <person name="Stajich J.E."/>
            <person name="Spatafora J.W."/>
            <person name="Visel A."/>
            <person name="Grigoriev I.V."/>
        </authorList>
    </citation>
    <scope>NUCLEOTIDE SEQUENCE [LARGE SCALE GENOMIC DNA]</scope>
    <source>
        <strain evidence="7 8">CBS 129021</strain>
    </source>
</reference>
<accession>A0A1Y2DXC3</accession>
<dbReference type="InParanoid" id="A0A1Y2DXC3"/>
<keyword evidence="5" id="KW-0862">Zinc</keyword>
<evidence type="ECO:0000256" key="4">
    <source>
        <dbReference type="ARBA" id="ARBA00022801"/>
    </source>
</evidence>
<dbReference type="AlphaFoldDB" id="A0A1Y2DXC3"/>
<keyword evidence="6" id="KW-0482">Metalloprotease</keyword>
<dbReference type="InterPro" id="IPR012962">
    <property type="entry name" value="Pept_M54_archaemetzincn"/>
</dbReference>
<keyword evidence="4" id="KW-0378">Hydrolase</keyword>
<dbReference type="Proteomes" id="UP000193689">
    <property type="component" value="Unassembled WGS sequence"/>
</dbReference>
<evidence type="ECO:0000313" key="8">
    <source>
        <dbReference type="Proteomes" id="UP000193689"/>
    </source>
</evidence>
<dbReference type="GeneID" id="63776456"/>
<evidence type="ECO:0000256" key="6">
    <source>
        <dbReference type="ARBA" id="ARBA00023049"/>
    </source>
</evidence>
<protein>
    <recommendedName>
        <fullName evidence="9">Peptidase family M54-domain-containing protein</fullName>
    </recommendedName>
</protein>
<keyword evidence="2" id="KW-0645">Protease</keyword>
<dbReference type="OrthoDB" id="2365600at2759"/>
<dbReference type="PANTHER" id="PTHR15910:SF1">
    <property type="entry name" value="ARCHAEMETZINCIN-2"/>
    <property type="match status" value="1"/>
</dbReference>
<organism evidence="7 8">
    <name type="scientific">Pseudomassariella vexata</name>
    <dbReference type="NCBI Taxonomy" id="1141098"/>
    <lineage>
        <taxon>Eukaryota</taxon>
        <taxon>Fungi</taxon>
        <taxon>Dikarya</taxon>
        <taxon>Ascomycota</taxon>
        <taxon>Pezizomycotina</taxon>
        <taxon>Sordariomycetes</taxon>
        <taxon>Xylariomycetidae</taxon>
        <taxon>Amphisphaeriales</taxon>
        <taxon>Pseudomassariaceae</taxon>
        <taxon>Pseudomassariella</taxon>
    </lineage>
</organism>
<name>A0A1Y2DXC3_9PEZI</name>
<comment type="cofactor">
    <cofactor evidence="1">
        <name>Zn(2+)</name>
        <dbReference type="ChEBI" id="CHEBI:29105"/>
    </cofactor>
</comment>
<evidence type="ECO:0000256" key="1">
    <source>
        <dbReference type="ARBA" id="ARBA00001947"/>
    </source>
</evidence>
<keyword evidence="3" id="KW-0479">Metal-binding</keyword>
<dbReference type="Pfam" id="PF07998">
    <property type="entry name" value="Peptidase_M54"/>
    <property type="match status" value="1"/>
</dbReference>
<evidence type="ECO:0000256" key="3">
    <source>
        <dbReference type="ARBA" id="ARBA00022723"/>
    </source>
</evidence>